<dbReference type="EnsemblPlants" id="Pp3c19_9150V3.5">
    <property type="protein sequence ID" value="Pp3c19_9150V3.5"/>
    <property type="gene ID" value="Pp3c19_9150"/>
</dbReference>
<keyword evidence="3" id="KW-0521">NADP</keyword>
<dbReference type="UniPathway" id="UPA00275">
    <property type="reaction ID" value="UER00402"/>
</dbReference>
<dbReference type="SUPFAM" id="SSF53597">
    <property type="entry name" value="Dihydrofolate reductase-like"/>
    <property type="match status" value="1"/>
</dbReference>
<evidence type="ECO:0000259" key="5">
    <source>
        <dbReference type="Pfam" id="PF01872"/>
    </source>
</evidence>
<dbReference type="InterPro" id="IPR002734">
    <property type="entry name" value="RibDG_C"/>
</dbReference>
<sequence>MAGVSRVVIGISHPLQHLHGKAISALRQGGVHVEVGGQNLLECGSSTQEALKACQLVNAPFLFRAANSMPYSILKYAITVDGKIATSTGHSYWVSSTQSRKRVFETRARSDAVIVGGNTVRRDNPRLTTRQEGGNLPVRIVMSRCLNLPKDANLWDVSTTQTIVMTQKGANPGFQKILASKGVEVVEFDVLTPRAVMEHCYDRGFLSVLWECGGTLAAPAIASGAIQKVMAFISPKIIGGITAPTPVGELGMAEMTQALQLSDVAFEQIGPDMLMTGFLQAIPSCLPEVTAVGEAGAAFDASIASSPQRPKVIHFYKPWDPYGALSNFSPHPISLPNENETIVSWKSVEHYYQAQKFAGVRDSLAEDFIHKIRRAKCPEEATRMGRTLARQRPDLVRKDWAVARLVVMETALRAKFLTYSVLRDLLLSTGDAVLVGGSHDMFWGAGRNGKGENKLGLLLMHLRSHALRWSALNEVVDRKCESIAWWQG</sequence>
<dbReference type="Pfam" id="PF08719">
    <property type="entry name" value="NADAR"/>
    <property type="match status" value="1"/>
</dbReference>
<dbReference type="GO" id="GO:0008703">
    <property type="term" value="F:5-amino-6-(5-phosphoribosylamino)uracil reductase activity"/>
    <property type="evidence" value="ECO:0007669"/>
    <property type="project" value="UniProtKB-EC"/>
</dbReference>
<evidence type="ECO:0000256" key="3">
    <source>
        <dbReference type="ARBA" id="ARBA00022857"/>
    </source>
</evidence>
<dbReference type="CDD" id="cd15457">
    <property type="entry name" value="NADAR"/>
    <property type="match status" value="1"/>
</dbReference>
<dbReference type="GO" id="GO:0050661">
    <property type="term" value="F:NADP binding"/>
    <property type="evidence" value="ECO:0007669"/>
    <property type="project" value="InterPro"/>
</dbReference>
<dbReference type="Gene3D" id="3.40.430.10">
    <property type="entry name" value="Dihydrofolate Reductase, subunit A"/>
    <property type="match status" value="1"/>
</dbReference>
<gene>
    <name evidence="7" type="primary">LOC112272854</name>
</gene>
<evidence type="ECO:0000259" key="6">
    <source>
        <dbReference type="Pfam" id="PF08719"/>
    </source>
</evidence>
<keyword evidence="8" id="KW-1185">Reference proteome</keyword>
<evidence type="ECO:0000313" key="7">
    <source>
        <dbReference type="EnsemblPlants" id="Pp3c19_9150V3.5"/>
    </source>
</evidence>
<dbReference type="InterPro" id="IPR011549">
    <property type="entry name" value="RibD_C"/>
</dbReference>
<dbReference type="EC" id="1.1.1.193" evidence="2"/>
<dbReference type="InterPro" id="IPR004794">
    <property type="entry name" value="Eubact_RibD"/>
</dbReference>
<dbReference type="EMBL" id="ABEU02000019">
    <property type="status" value="NOT_ANNOTATED_CDS"/>
    <property type="molecule type" value="Genomic_DNA"/>
</dbReference>
<dbReference type="NCBIfam" id="TIGR00227">
    <property type="entry name" value="ribD_Cterm"/>
    <property type="match status" value="1"/>
</dbReference>
<dbReference type="NCBIfam" id="TIGR02464">
    <property type="entry name" value="ribofla_fusion"/>
    <property type="match status" value="1"/>
</dbReference>
<dbReference type="SUPFAM" id="SSF143990">
    <property type="entry name" value="YbiA-like"/>
    <property type="match status" value="1"/>
</dbReference>
<evidence type="ECO:0000256" key="1">
    <source>
        <dbReference type="ARBA" id="ARBA00004910"/>
    </source>
</evidence>
<dbReference type="GO" id="GO:0008835">
    <property type="term" value="F:diaminohydroxyphosphoribosylaminopyrimidine deaminase activity"/>
    <property type="evidence" value="ECO:0007669"/>
    <property type="project" value="InterPro"/>
</dbReference>
<dbReference type="Gene3D" id="1.10.357.40">
    <property type="entry name" value="YbiA-like"/>
    <property type="match status" value="1"/>
</dbReference>
<dbReference type="GO" id="GO:0009231">
    <property type="term" value="P:riboflavin biosynthetic process"/>
    <property type="evidence" value="ECO:0007669"/>
    <property type="project" value="UniProtKB-UniPathway"/>
</dbReference>
<accession>A0A7I4FAC5</accession>
<evidence type="ECO:0000313" key="8">
    <source>
        <dbReference type="Proteomes" id="UP000006727"/>
    </source>
</evidence>
<dbReference type="Gramene" id="Pp3c19_9150V3.5">
    <property type="protein sequence ID" value="Pp3c19_9150V3.5"/>
    <property type="gene ID" value="Pp3c19_9150"/>
</dbReference>
<protein>
    <recommendedName>
        <fullName evidence="2">5-amino-6-(5-phosphoribosylamino)uracil reductase</fullName>
        <ecNumber evidence="2">1.1.1.193</ecNumber>
    </recommendedName>
</protein>
<dbReference type="NCBIfam" id="TIGR00326">
    <property type="entry name" value="eubact_ribD"/>
    <property type="match status" value="1"/>
</dbReference>
<dbReference type="InterPro" id="IPR050765">
    <property type="entry name" value="Riboflavin_Biosynth_HTPR"/>
</dbReference>
<proteinExistence type="predicted"/>
<dbReference type="PANTHER" id="PTHR38011">
    <property type="entry name" value="DIHYDROFOLATE REDUCTASE FAMILY PROTEIN (AFU_ORTHOLOGUE AFUA_8G06820)"/>
    <property type="match status" value="1"/>
</dbReference>
<feature type="domain" description="Bacterial bifunctional deaminase-reductase C-terminal" evidence="5">
    <location>
        <begin position="70"/>
        <end position="274"/>
    </location>
</feature>
<dbReference type="AlphaFoldDB" id="A0A7I4FAC5"/>
<dbReference type="InterPro" id="IPR024072">
    <property type="entry name" value="DHFR-like_dom_sf"/>
</dbReference>
<reference evidence="7 8" key="1">
    <citation type="journal article" date="2008" name="Science">
        <title>The Physcomitrella genome reveals evolutionary insights into the conquest of land by plants.</title>
        <authorList>
            <person name="Rensing S."/>
            <person name="Lang D."/>
            <person name="Zimmer A."/>
            <person name="Terry A."/>
            <person name="Salamov A."/>
            <person name="Shapiro H."/>
            <person name="Nishiyama T."/>
            <person name="Perroud P.-F."/>
            <person name="Lindquist E."/>
            <person name="Kamisugi Y."/>
            <person name="Tanahashi T."/>
            <person name="Sakakibara K."/>
            <person name="Fujita T."/>
            <person name="Oishi K."/>
            <person name="Shin-I T."/>
            <person name="Kuroki Y."/>
            <person name="Toyoda A."/>
            <person name="Suzuki Y."/>
            <person name="Hashimoto A."/>
            <person name="Yamaguchi K."/>
            <person name="Sugano A."/>
            <person name="Kohara Y."/>
            <person name="Fujiyama A."/>
            <person name="Anterola A."/>
            <person name="Aoki S."/>
            <person name="Ashton N."/>
            <person name="Barbazuk W.B."/>
            <person name="Barker E."/>
            <person name="Bennetzen J."/>
            <person name="Bezanilla M."/>
            <person name="Blankenship R."/>
            <person name="Cho S.H."/>
            <person name="Dutcher S."/>
            <person name="Estelle M."/>
            <person name="Fawcett J.A."/>
            <person name="Gundlach H."/>
            <person name="Hanada K."/>
            <person name="Heyl A."/>
            <person name="Hicks K.A."/>
            <person name="Hugh J."/>
            <person name="Lohr M."/>
            <person name="Mayer K."/>
            <person name="Melkozernov A."/>
            <person name="Murata T."/>
            <person name="Nelson D."/>
            <person name="Pils B."/>
            <person name="Prigge M."/>
            <person name="Reiss B."/>
            <person name="Renner T."/>
            <person name="Rombauts S."/>
            <person name="Rushton P."/>
            <person name="Sanderfoot A."/>
            <person name="Schween G."/>
            <person name="Shiu S.-H."/>
            <person name="Stueber K."/>
            <person name="Theodoulou F.L."/>
            <person name="Tu H."/>
            <person name="Van de Peer Y."/>
            <person name="Verrier P.J."/>
            <person name="Waters E."/>
            <person name="Wood A."/>
            <person name="Yang L."/>
            <person name="Cove D."/>
            <person name="Cuming A."/>
            <person name="Hasebe M."/>
            <person name="Lucas S."/>
            <person name="Mishler D.B."/>
            <person name="Reski R."/>
            <person name="Grigoriev I."/>
            <person name="Quatrano R.S."/>
            <person name="Boore J.L."/>
        </authorList>
    </citation>
    <scope>NUCLEOTIDE SEQUENCE [LARGE SCALE GENOMIC DNA]</scope>
    <source>
        <strain evidence="7 8">cv. Gransden 2004</strain>
    </source>
</reference>
<evidence type="ECO:0000256" key="4">
    <source>
        <dbReference type="ARBA" id="ARBA00023002"/>
    </source>
</evidence>
<keyword evidence="4" id="KW-0560">Oxidoreductase</keyword>
<reference evidence="7" key="3">
    <citation type="submission" date="2020-12" db="UniProtKB">
        <authorList>
            <consortium name="EnsemblPlants"/>
        </authorList>
    </citation>
    <scope>IDENTIFICATION</scope>
</reference>
<comment type="pathway">
    <text evidence="1">Cofactor biosynthesis; riboflavin biosynthesis; 5-amino-6-(D-ribitylamino)uracil from GTP: step 3/4.</text>
</comment>
<dbReference type="PANTHER" id="PTHR38011:SF7">
    <property type="entry name" value="2,5-DIAMINO-6-RIBOSYLAMINO-4(3H)-PYRIMIDINONE 5'-PHOSPHATE REDUCTASE"/>
    <property type="match status" value="1"/>
</dbReference>
<feature type="domain" description="NADAR" evidence="6">
    <location>
        <begin position="315"/>
        <end position="464"/>
    </location>
</feature>
<organism evidence="7 8">
    <name type="scientific">Physcomitrium patens</name>
    <name type="common">Spreading-leaved earth moss</name>
    <name type="synonym">Physcomitrella patens</name>
    <dbReference type="NCBI Taxonomy" id="3218"/>
    <lineage>
        <taxon>Eukaryota</taxon>
        <taxon>Viridiplantae</taxon>
        <taxon>Streptophyta</taxon>
        <taxon>Embryophyta</taxon>
        <taxon>Bryophyta</taxon>
        <taxon>Bryophytina</taxon>
        <taxon>Bryopsida</taxon>
        <taxon>Funariidae</taxon>
        <taxon>Funariales</taxon>
        <taxon>Funariaceae</taxon>
        <taxon>Physcomitrium</taxon>
    </lineage>
</organism>
<dbReference type="Proteomes" id="UP000006727">
    <property type="component" value="Chromosome 19"/>
</dbReference>
<evidence type="ECO:0000256" key="2">
    <source>
        <dbReference type="ARBA" id="ARBA00013173"/>
    </source>
</evidence>
<dbReference type="Pfam" id="PF01872">
    <property type="entry name" value="RibD_C"/>
    <property type="match status" value="1"/>
</dbReference>
<name>A0A7I4FAC5_PHYPA</name>
<dbReference type="InterPro" id="IPR037238">
    <property type="entry name" value="YbiA-like_sf"/>
</dbReference>
<dbReference type="InterPro" id="IPR012816">
    <property type="entry name" value="NADAR"/>
</dbReference>
<reference evidence="7 8" key="2">
    <citation type="journal article" date="2018" name="Plant J.">
        <title>The Physcomitrella patens chromosome-scale assembly reveals moss genome structure and evolution.</title>
        <authorList>
            <person name="Lang D."/>
            <person name="Ullrich K.K."/>
            <person name="Murat F."/>
            <person name="Fuchs J."/>
            <person name="Jenkins J."/>
            <person name="Haas F.B."/>
            <person name="Piednoel M."/>
            <person name="Gundlach H."/>
            <person name="Van Bel M."/>
            <person name="Meyberg R."/>
            <person name="Vives C."/>
            <person name="Morata J."/>
            <person name="Symeonidi A."/>
            <person name="Hiss M."/>
            <person name="Muchero W."/>
            <person name="Kamisugi Y."/>
            <person name="Saleh O."/>
            <person name="Blanc G."/>
            <person name="Decker E.L."/>
            <person name="van Gessel N."/>
            <person name="Grimwood J."/>
            <person name="Hayes R.D."/>
            <person name="Graham S.W."/>
            <person name="Gunter L.E."/>
            <person name="McDaniel S.F."/>
            <person name="Hoernstein S.N.W."/>
            <person name="Larsson A."/>
            <person name="Li F.W."/>
            <person name="Perroud P.F."/>
            <person name="Phillips J."/>
            <person name="Ranjan P."/>
            <person name="Rokshar D.S."/>
            <person name="Rothfels C.J."/>
            <person name="Schneider L."/>
            <person name="Shu S."/>
            <person name="Stevenson D.W."/>
            <person name="Thummler F."/>
            <person name="Tillich M."/>
            <person name="Villarreal Aguilar J.C."/>
            <person name="Widiez T."/>
            <person name="Wong G.K."/>
            <person name="Wymore A."/>
            <person name="Zhang Y."/>
            <person name="Zimmer A.D."/>
            <person name="Quatrano R.S."/>
            <person name="Mayer K.F.X."/>
            <person name="Goodstein D."/>
            <person name="Casacuberta J.M."/>
            <person name="Vandepoele K."/>
            <person name="Reski R."/>
            <person name="Cuming A.C."/>
            <person name="Tuskan G.A."/>
            <person name="Maumus F."/>
            <person name="Salse J."/>
            <person name="Schmutz J."/>
            <person name="Rensing S.A."/>
        </authorList>
    </citation>
    <scope>NUCLEOTIDE SEQUENCE [LARGE SCALE GENOMIC DNA]</scope>
    <source>
        <strain evidence="7 8">cv. Gransden 2004</strain>
    </source>
</reference>